<sequence length="514" mass="56279">MLLPTAVRAQSGHPNVLVSTRSSPEETAIAINPKNTQELVAGANISNQYFSTDGGQTWTWRPLTSPHGVWGDPCVVADTTGAFYFFHLSNPGNSGLSFPFIDRMQVQRAATAAAPFSFRGYFGLNPPKQQDKEWVAVNRKTNAFYATWTEFDTYGSVAPTDSSRIVFSKSLNQGLTWTTPRRISKVSGDAADEDNTVEGAVPAVGPNGEIYTAWAGPLGLTFNRSLDEGQTWLPREKVISTVPGGWDFGIAGISRANGLPITACDVSRGPHRGTIYVNWSDQRNGPSDTDVWLISSTDGGQSWSAPRRVNNDPAGHQQFFTWMTIDQATGYLWFVFYDRRSYPASANETRTDVYGARSTDGGRTFQNFRLSQAPFTPNPNVFFGDYTNITAHNNVVRPIWTRLDNTQLSVWTALIDVTVLASKKSALPGLSLQVYPNPAREAVQAALQLPVAAPVTVRLRSADGRLVRTLLDHAPLPTGQRQLVIPVAELAAGVYVLEAEVGDYSLHRKVMVVH</sequence>
<dbReference type="EMBL" id="FQYN01000001">
    <property type="protein sequence ID" value="SHI37117.1"/>
    <property type="molecule type" value="Genomic_DNA"/>
</dbReference>
<gene>
    <name evidence="1" type="ORF">SAMN02745146_0676</name>
</gene>
<dbReference type="AlphaFoldDB" id="A0A1M6AL22"/>
<keyword evidence="2" id="KW-1185">Reference proteome</keyword>
<dbReference type="CDD" id="cd15482">
    <property type="entry name" value="Sialidase_non-viral"/>
    <property type="match status" value="1"/>
</dbReference>
<dbReference type="STRING" id="1121955.SAMN02745146_0676"/>
<dbReference type="InterPro" id="IPR015943">
    <property type="entry name" value="WD40/YVTN_repeat-like_dom_sf"/>
</dbReference>
<name>A0A1M6AL22_9BACT</name>
<protein>
    <submittedName>
        <fullName evidence="1">Por secretion system C-terminal sorting domain-containing protein</fullName>
    </submittedName>
</protein>
<dbReference type="InterPro" id="IPR026444">
    <property type="entry name" value="Secre_tail"/>
</dbReference>
<evidence type="ECO:0000313" key="2">
    <source>
        <dbReference type="Proteomes" id="UP000184418"/>
    </source>
</evidence>
<proteinExistence type="predicted"/>
<organism evidence="1 2">
    <name type="scientific">Hymenobacter daecheongensis DSM 21074</name>
    <dbReference type="NCBI Taxonomy" id="1121955"/>
    <lineage>
        <taxon>Bacteria</taxon>
        <taxon>Pseudomonadati</taxon>
        <taxon>Bacteroidota</taxon>
        <taxon>Cytophagia</taxon>
        <taxon>Cytophagales</taxon>
        <taxon>Hymenobacteraceae</taxon>
        <taxon>Hymenobacter</taxon>
    </lineage>
</organism>
<dbReference type="Gene3D" id="2.120.10.10">
    <property type="match status" value="1"/>
</dbReference>
<evidence type="ECO:0000313" key="1">
    <source>
        <dbReference type="EMBL" id="SHI37117.1"/>
    </source>
</evidence>
<dbReference type="Gene3D" id="2.130.10.10">
    <property type="entry name" value="YVTN repeat-like/Quinoprotein amine dehydrogenase"/>
    <property type="match status" value="1"/>
</dbReference>
<dbReference type="Pfam" id="PF02012">
    <property type="entry name" value="BNR"/>
    <property type="match status" value="1"/>
</dbReference>
<dbReference type="Proteomes" id="UP000184418">
    <property type="component" value="Unassembled WGS sequence"/>
</dbReference>
<dbReference type="InterPro" id="IPR002860">
    <property type="entry name" value="BNR_rpt"/>
</dbReference>
<dbReference type="NCBIfam" id="TIGR04183">
    <property type="entry name" value="Por_Secre_tail"/>
    <property type="match status" value="1"/>
</dbReference>
<accession>A0A1M6AL22</accession>
<reference evidence="1 2" key="1">
    <citation type="submission" date="2016-11" db="EMBL/GenBank/DDBJ databases">
        <authorList>
            <person name="Jaros S."/>
            <person name="Januszkiewicz K."/>
            <person name="Wedrychowicz H."/>
        </authorList>
    </citation>
    <scope>NUCLEOTIDE SEQUENCE [LARGE SCALE GENOMIC DNA]</scope>
    <source>
        <strain evidence="1 2">DSM 21074</strain>
    </source>
</reference>
<dbReference type="SUPFAM" id="SSF50939">
    <property type="entry name" value="Sialidases"/>
    <property type="match status" value="1"/>
</dbReference>
<dbReference type="InterPro" id="IPR036278">
    <property type="entry name" value="Sialidase_sf"/>
</dbReference>